<proteinExistence type="predicted"/>
<protein>
    <submittedName>
        <fullName evidence="1">Uncharacterized protein</fullName>
    </submittedName>
</protein>
<reference evidence="1 2" key="1">
    <citation type="submission" date="2024-02" db="EMBL/GenBank/DDBJ databases">
        <title>Chromosome-scale genome assembly of the rough periwinkle Littorina saxatilis.</title>
        <authorList>
            <person name="De Jode A."/>
            <person name="Faria R."/>
            <person name="Formenti G."/>
            <person name="Sims Y."/>
            <person name="Smith T.P."/>
            <person name="Tracey A."/>
            <person name="Wood J.M.D."/>
            <person name="Zagrodzka Z.B."/>
            <person name="Johannesson K."/>
            <person name="Butlin R.K."/>
            <person name="Leder E.H."/>
        </authorList>
    </citation>
    <scope>NUCLEOTIDE SEQUENCE [LARGE SCALE GENOMIC DNA]</scope>
    <source>
        <strain evidence="1">Snail1</strain>
        <tissue evidence="1">Muscle</tissue>
    </source>
</reference>
<evidence type="ECO:0000313" key="2">
    <source>
        <dbReference type="Proteomes" id="UP001374579"/>
    </source>
</evidence>
<sequence length="125" mass="14058">MLPPKAAYGCLNGGVKTVIHVKAVGVSAHERTNKQHTFEEFSASQKDSLEFQYNYSALKGQQMVYSPLAGDSNNVLAREQTSLAKPTICFSNFTRIWRVDKHFYSPVTCFYSPWLVKYSPLSGML</sequence>
<accession>A0AAN9AK61</accession>
<comment type="caution">
    <text evidence="1">The sequence shown here is derived from an EMBL/GenBank/DDBJ whole genome shotgun (WGS) entry which is preliminary data.</text>
</comment>
<dbReference type="Proteomes" id="UP001374579">
    <property type="component" value="Unassembled WGS sequence"/>
</dbReference>
<name>A0AAN9AK61_9CAEN</name>
<gene>
    <name evidence="1" type="ORF">V1264_022361</name>
</gene>
<dbReference type="AlphaFoldDB" id="A0AAN9AK61"/>
<keyword evidence="2" id="KW-1185">Reference proteome</keyword>
<evidence type="ECO:0000313" key="1">
    <source>
        <dbReference type="EMBL" id="KAK7088440.1"/>
    </source>
</evidence>
<organism evidence="1 2">
    <name type="scientific">Littorina saxatilis</name>
    <dbReference type="NCBI Taxonomy" id="31220"/>
    <lineage>
        <taxon>Eukaryota</taxon>
        <taxon>Metazoa</taxon>
        <taxon>Spiralia</taxon>
        <taxon>Lophotrochozoa</taxon>
        <taxon>Mollusca</taxon>
        <taxon>Gastropoda</taxon>
        <taxon>Caenogastropoda</taxon>
        <taxon>Littorinimorpha</taxon>
        <taxon>Littorinoidea</taxon>
        <taxon>Littorinidae</taxon>
        <taxon>Littorina</taxon>
    </lineage>
</organism>
<dbReference type="EMBL" id="JBAMIC010004070">
    <property type="protein sequence ID" value="KAK7088440.1"/>
    <property type="molecule type" value="Genomic_DNA"/>
</dbReference>